<evidence type="ECO:0000256" key="2">
    <source>
        <dbReference type="ARBA" id="ARBA00023125"/>
    </source>
</evidence>
<evidence type="ECO:0000256" key="1">
    <source>
        <dbReference type="ARBA" id="ARBA00022491"/>
    </source>
</evidence>
<proteinExistence type="predicted"/>
<dbReference type="PROSITE" id="PS01081">
    <property type="entry name" value="HTH_TETR_1"/>
    <property type="match status" value="1"/>
</dbReference>
<evidence type="ECO:0000259" key="4">
    <source>
        <dbReference type="PROSITE" id="PS50977"/>
    </source>
</evidence>
<dbReference type="InterPro" id="IPR009057">
    <property type="entry name" value="Homeodomain-like_sf"/>
</dbReference>
<evidence type="ECO:0000313" key="5">
    <source>
        <dbReference type="EMBL" id="MBB6513600.1"/>
    </source>
</evidence>
<dbReference type="InterPro" id="IPR050624">
    <property type="entry name" value="HTH-type_Tx_Regulator"/>
</dbReference>
<dbReference type="Proteomes" id="UP000572212">
    <property type="component" value="Unassembled WGS sequence"/>
</dbReference>
<dbReference type="PROSITE" id="PS50977">
    <property type="entry name" value="HTH_TETR_2"/>
    <property type="match status" value="1"/>
</dbReference>
<dbReference type="InterPro" id="IPR001647">
    <property type="entry name" value="HTH_TetR"/>
</dbReference>
<dbReference type="PANTHER" id="PTHR43479:SF22">
    <property type="entry name" value="TRANSCRIPTIONAL REGULATOR, TETR FAMILY"/>
    <property type="match status" value="1"/>
</dbReference>
<keyword evidence="2 3" id="KW-0238">DNA-binding</keyword>
<dbReference type="SUPFAM" id="SSF46689">
    <property type="entry name" value="Homeodomain-like"/>
    <property type="match status" value="1"/>
</dbReference>
<dbReference type="GO" id="GO:0003677">
    <property type="term" value="F:DNA binding"/>
    <property type="evidence" value="ECO:0007669"/>
    <property type="project" value="UniProtKB-UniRule"/>
</dbReference>
<keyword evidence="1" id="KW-0678">Repressor</keyword>
<feature type="domain" description="HTH tetR-type" evidence="4">
    <location>
        <begin position="2"/>
        <end position="62"/>
    </location>
</feature>
<evidence type="ECO:0000313" key="6">
    <source>
        <dbReference type="Proteomes" id="UP000572212"/>
    </source>
</evidence>
<dbReference type="EMBL" id="JACHON010000014">
    <property type="protein sequence ID" value="MBB6513600.1"/>
    <property type="molecule type" value="Genomic_DNA"/>
</dbReference>
<gene>
    <name evidence="5" type="ORF">GGQ92_002414</name>
</gene>
<protein>
    <submittedName>
        <fullName evidence="5">AcrR family transcriptional regulator</fullName>
    </submittedName>
</protein>
<keyword evidence="6" id="KW-1185">Reference proteome</keyword>
<dbReference type="InterPro" id="IPR023772">
    <property type="entry name" value="DNA-bd_HTH_TetR-type_CS"/>
</dbReference>
<name>A0A841RHF0_9BACI</name>
<accession>A0A841RHF0</accession>
<dbReference type="Pfam" id="PF00440">
    <property type="entry name" value="TetR_N"/>
    <property type="match status" value="1"/>
</dbReference>
<dbReference type="AlphaFoldDB" id="A0A841RHF0"/>
<evidence type="ECO:0000256" key="3">
    <source>
        <dbReference type="PROSITE-ProRule" id="PRU00335"/>
    </source>
</evidence>
<dbReference type="RefSeq" id="WP_184249076.1">
    <property type="nucleotide sequence ID" value="NZ_BAAACU010000006.1"/>
</dbReference>
<organism evidence="5 6">
    <name type="scientific">Gracilibacillus halotolerans</name>
    <dbReference type="NCBI Taxonomy" id="74386"/>
    <lineage>
        <taxon>Bacteria</taxon>
        <taxon>Bacillati</taxon>
        <taxon>Bacillota</taxon>
        <taxon>Bacilli</taxon>
        <taxon>Bacillales</taxon>
        <taxon>Bacillaceae</taxon>
        <taxon>Gracilibacillus</taxon>
    </lineage>
</organism>
<dbReference type="Gene3D" id="1.10.357.10">
    <property type="entry name" value="Tetracycline Repressor, domain 2"/>
    <property type="match status" value="1"/>
</dbReference>
<dbReference type="PANTHER" id="PTHR43479">
    <property type="entry name" value="ACREF/ENVCD OPERON REPRESSOR-RELATED"/>
    <property type="match status" value="1"/>
</dbReference>
<reference evidence="5 6" key="1">
    <citation type="submission" date="2020-08" db="EMBL/GenBank/DDBJ databases">
        <title>Genomic Encyclopedia of Type Strains, Phase IV (KMG-IV): sequencing the most valuable type-strain genomes for metagenomic binning, comparative biology and taxonomic classification.</title>
        <authorList>
            <person name="Goeker M."/>
        </authorList>
    </citation>
    <scope>NUCLEOTIDE SEQUENCE [LARGE SCALE GENOMIC DNA]</scope>
    <source>
        <strain evidence="5 6">DSM 11805</strain>
    </source>
</reference>
<sequence>MDEKKVKLIETSLKLFSEKGFHATSIQEIAEQSNISKGAFYLHFASKNELLEEIFRYYAEHILDKLIKATDPEKPATEQLTEQITSFFDLFKDHYEFIVMLFHDNLQLGFNKNEYFDDLQQKSFEWTEQHLLNMYGENVKEYAVDIAIELDGLIGSYLKWIFLHKLSYQSRDIAESIVTKLDLIVRHVTKERTKPNFTVDQVFGADIEQRQLQVELLFEEIKKKINEHPSLQKDALQALEVLKEEWIQETPRPIIISTMLEHLEQHEELKEDSKKLRDICLEKRKGTN</sequence>
<dbReference type="PRINTS" id="PR00455">
    <property type="entry name" value="HTHTETR"/>
</dbReference>
<feature type="DNA-binding region" description="H-T-H motif" evidence="3">
    <location>
        <begin position="25"/>
        <end position="44"/>
    </location>
</feature>
<comment type="caution">
    <text evidence="5">The sequence shown here is derived from an EMBL/GenBank/DDBJ whole genome shotgun (WGS) entry which is preliminary data.</text>
</comment>